<sequence length="167" mass="18627">MTNDQEQKRGNDQGSTPEGPTIPNAMRGRVSMKWLTLAALAKLIKRFELEGSEPRVMLLTAGGQLEGTLCEIRPSYAESYRKQANGDLSPDVASMVTHMRSDLLALWEQEEQSLQLIDSAPILSLRDVVVYSYDREQQLSQLTLFADQVIGFSLTALPILSNEKSNR</sequence>
<comment type="caution">
    <text evidence="2">The sequence shown here is derived from an EMBL/GenBank/DDBJ whole genome shotgun (WGS) entry which is preliminary data.</text>
</comment>
<dbReference type="EMBL" id="JBHUIO010000002">
    <property type="protein sequence ID" value="MFD2168826.1"/>
    <property type="molecule type" value="Genomic_DNA"/>
</dbReference>
<evidence type="ECO:0000313" key="3">
    <source>
        <dbReference type="Proteomes" id="UP001597343"/>
    </source>
</evidence>
<keyword evidence="3" id="KW-1185">Reference proteome</keyword>
<feature type="compositionally biased region" description="Basic and acidic residues" evidence="1">
    <location>
        <begin position="1"/>
        <end position="11"/>
    </location>
</feature>
<evidence type="ECO:0000313" key="2">
    <source>
        <dbReference type="EMBL" id="MFD2168826.1"/>
    </source>
</evidence>
<gene>
    <name evidence="2" type="ORF">ACFSOY_02180</name>
</gene>
<accession>A0ABW4ZTR2</accession>
<dbReference type="RefSeq" id="WP_386043888.1">
    <property type="nucleotide sequence ID" value="NZ_JBHUIO010000002.1"/>
</dbReference>
<reference evidence="3" key="1">
    <citation type="journal article" date="2019" name="Int. J. Syst. Evol. Microbiol.">
        <title>The Global Catalogue of Microorganisms (GCM) 10K type strain sequencing project: providing services to taxonomists for standard genome sequencing and annotation.</title>
        <authorList>
            <consortium name="The Broad Institute Genomics Platform"/>
            <consortium name="The Broad Institute Genome Sequencing Center for Infectious Disease"/>
            <person name="Wu L."/>
            <person name="Ma J."/>
        </authorList>
    </citation>
    <scope>NUCLEOTIDE SEQUENCE [LARGE SCALE GENOMIC DNA]</scope>
    <source>
        <strain evidence="3">CGMCC 1.13574</strain>
    </source>
</reference>
<dbReference type="Proteomes" id="UP001597343">
    <property type="component" value="Unassembled WGS sequence"/>
</dbReference>
<protein>
    <submittedName>
        <fullName evidence="2">Uncharacterized protein</fullName>
    </submittedName>
</protein>
<proteinExistence type="predicted"/>
<name>A0ABW4ZTR2_9BACL</name>
<organism evidence="2 3">
    <name type="scientific">Tumebacillus lipolyticus</name>
    <dbReference type="NCBI Taxonomy" id="1280370"/>
    <lineage>
        <taxon>Bacteria</taxon>
        <taxon>Bacillati</taxon>
        <taxon>Bacillota</taxon>
        <taxon>Bacilli</taxon>
        <taxon>Bacillales</taxon>
        <taxon>Alicyclobacillaceae</taxon>
        <taxon>Tumebacillus</taxon>
    </lineage>
</organism>
<feature type="region of interest" description="Disordered" evidence="1">
    <location>
        <begin position="1"/>
        <end position="25"/>
    </location>
</feature>
<evidence type="ECO:0000256" key="1">
    <source>
        <dbReference type="SAM" id="MobiDB-lite"/>
    </source>
</evidence>